<accession>A0AAV7PD51</accession>
<evidence type="ECO:0000313" key="2">
    <source>
        <dbReference type="EMBL" id="KAJ1126233.1"/>
    </source>
</evidence>
<organism evidence="2 3">
    <name type="scientific">Pleurodeles waltl</name>
    <name type="common">Iberian ribbed newt</name>
    <dbReference type="NCBI Taxonomy" id="8319"/>
    <lineage>
        <taxon>Eukaryota</taxon>
        <taxon>Metazoa</taxon>
        <taxon>Chordata</taxon>
        <taxon>Craniata</taxon>
        <taxon>Vertebrata</taxon>
        <taxon>Euteleostomi</taxon>
        <taxon>Amphibia</taxon>
        <taxon>Batrachia</taxon>
        <taxon>Caudata</taxon>
        <taxon>Salamandroidea</taxon>
        <taxon>Salamandridae</taxon>
        <taxon>Pleurodelinae</taxon>
        <taxon>Pleurodeles</taxon>
    </lineage>
</organism>
<sequence>MLDGTSHSEVRLLPTVSVFQPQGTNLGALGLHAPRARCHRAAPPRLFFSSPARPKRWALQRLPAAPFRKRRQAPSTSPSPYATPLRLQNLRSRAVGAELRHASVLRCCHLFPETSSVFARPRVTTRP</sequence>
<gene>
    <name evidence="2" type="ORF">NDU88_004641</name>
</gene>
<feature type="compositionally biased region" description="Low complexity" evidence="1">
    <location>
        <begin position="73"/>
        <end position="84"/>
    </location>
</feature>
<keyword evidence="3" id="KW-1185">Reference proteome</keyword>
<dbReference type="EMBL" id="JANPWB010000011">
    <property type="protein sequence ID" value="KAJ1126233.1"/>
    <property type="molecule type" value="Genomic_DNA"/>
</dbReference>
<feature type="region of interest" description="Disordered" evidence="1">
    <location>
        <begin position="61"/>
        <end position="84"/>
    </location>
</feature>
<reference evidence="2" key="1">
    <citation type="journal article" date="2022" name="bioRxiv">
        <title>Sequencing and chromosome-scale assembly of the giantPleurodeles waltlgenome.</title>
        <authorList>
            <person name="Brown T."/>
            <person name="Elewa A."/>
            <person name="Iarovenko S."/>
            <person name="Subramanian E."/>
            <person name="Araus A.J."/>
            <person name="Petzold A."/>
            <person name="Susuki M."/>
            <person name="Suzuki K.-i.T."/>
            <person name="Hayashi T."/>
            <person name="Toyoda A."/>
            <person name="Oliveira C."/>
            <person name="Osipova E."/>
            <person name="Leigh N.D."/>
            <person name="Simon A."/>
            <person name="Yun M.H."/>
        </authorList>
    </citation>
    <scope>NUCLEOTIDE SEQUENCE</scope>
    <source>
        <strain evidence="2">20211129_DDA</strain>
        <tissue evidence="2">Liver</tissue>
    </source>
</reference>
<protein>
    <submittedName>
        <fullName evidence="2">Uncharacterized protein</fullName>
    </submittedName>
</protein>
<comment type="caution">
    <text evidence="2">The sequence shown here is derived from an EMBL/GenBank/DDBJ whole genome shotgun (WGS) entry which is preliminary data.</text>
</comment>
<evidence type="ECO:0000256" key="1">
    <source>
        <dbReference type="SAM" id="MobiDB-lite"/>
    </source>
</evidence>
<proteinExistence type="predicted"/>
<dbReference type="Proteomes" id="UP001066276">
    <property type="component" value="Chromosome 7"/>
</dbReference>
<dbReference type="AlphaFoldDB" id="A0AAV7PD51"/>
<name>A0AAV7PD51_PLEWA</name>
<evidence type="ECO:0000313" key="3">
    <source>
        <dbReference type="Proteomes" id="UP001066276"/>
    </source>
</evidence>